<name>A0A9W6V310_9ACTN</name>
<comment type="caution">
    <text evidence="1">The sequence shown here is derived from an EMBL/GenBank/DDBJ whole genome shotgun (WGS) entry which is preliminary data.</text>
</comment>
<dbReference type="RefSeq" id="WP_285736605.1">
    <property type="nucleotide sequence ID" value="NZ_BSSA01000009.1"/>
</dbReference>
<dbReference type="AlphaFoldDB" id="A0A9W6V310"/>
<dbReference type="EMBL" id="BSSA01000009">
    <property type="protein sequence ID" value="GLW70787.1"/>
    <property type="molecule type" value="Genomic_DNA"/>
</dbReference>
<dbReference type="InterPro" id="IPR032710">
    <property type="entry name" value="NTF2-like_dom_sf"/>
</dbReference>
<accession>A0A9W6V310</accession>
<sequence length="139" mass="15401">MDETLVARMREYLAAGAAMDVEALDALYDEEFENLRIDEAGQVVRLTKAHFMARFRALAAQGQAVGGGTDDIRFLATTRHGDQGTVVVYRCEQGVPARYAFVWRRVDGRWATVLQELTFERDVTYLLQLMAAASAPAAG</sequence>
<protein>
    <recommendedName>
        <fullName evidence="3">DUF4440 domain-containing protein</fullName>
    </recommendedName>
</protein>
<dbReference type="Proteomes" id="UP001165041">
    <property type="component" value="Unassembled WGS sequence"/>
</dbReference>
<gene>
    <name evidence="1" type="ORF">Kpho02_30860</name>
</gene>
<dbReference type="SUPFAM" id="SSF54427">
    <property type="entry name" value="NTF2-like"/>
    <property type="match status" value="1"/>
</dbReference>
<proteinExistence type="predicted"/>
<evidence type="ECO:0000313" key="1">
    <source>
        <dbReference type="EMBL" id="GLW70787.1"/>
    </source>
</evidence>
<reference evidence="1" key="1">
    <citation type="submission" date="2023-02" db="EMBL/GenBank/DDBJ databases">
        <title>Kitasatospora phosalacinea NBRC 14627.</title>
        <authorList>
            <person name="Ichikawa N."/>
            <person name="Sato H."/>
            <person name="Tonouchi N."/>
        </authorList>
    </citation>
    <scope>NUCLEOTIDE SEQUENCE</scope>
    <source>
        <strain evidence="1">NBRC 14627</strain>
    </source>
</reference>
<organism evidence="1 2">
    <name type="scientific">Kitasatospora phosalacinea</name>
    <dbReference type="NCBI Taxonomy" id="2065"/>
    <lineage>
        <taxon>Bacteria</taxon>
        <taxon>Bacillati</taxon>
        <taxon>Actinomycetota</taxon>
        <taxon>Actinomycetes</taxon>
        <taxon>Kitasatosporales</taxon>
        <taxon>Streptomycetaceae</taxon>
        <taxon>Kitasatospora</taxon>
    </lineage>
</organism>
<dbReference type="Gene3D" id="3.10.450.50">
    <property type="match status" value="1"/>
</dbReference>
<evidence type="ECO:0000313" key="2">
    <source>
        <dbReference type="Proteomes" id="UP001165041"/>
    </source>
</evidence>
<evidence type="ECO:0008006" key="3">
    <source>
        <dbReference type="Google" id="ProtNLM"/>
    </source>
</evidence>